<feature type="region of interest" description="Disordered" evidence="1">
    <location>
        <begin position="239"/>
        <end position="274"/>
    </location>
</feature>
<evidence type="ECO:0000313" key="3">
    <source>
        <dbReference type="Proteomes" id="UP000694044"/>
    </source>
</evidence>
<reference evidence="2" key="1">
    <citation type="submission" date="2021-02" db="EMBL/GenBank/DDBJ databases">
        <authorList>
            <person name="Palmer J.M."/>
        </authorList>
    </citation>
    <scope>NUCLEOTIDE SEQUENCE</scope>
    <source>
        <strain evidence="2">SCRP734</strain>
    </source>
</reference>
<gene>
    <name evidence="2" type="ORF">PHYPSEUDO_006093</name>
</gene>
<proteinExistence type="predicted"/>
<accession>A0A8T1WEB9</accession>
<sequence>MTVRSIVEMFEGMAASAGADASAQPLESPGRGNVNGLVTYYDALAVVEETPIILPTKTVRLVRDQPAVSKSELQPKDVEQEEQQQQQEQEQQEEELLEDRQASNQDTSEVPAAPQSSPPRLEQNYSQPMSKIPQPKSREFHLAACSVRKPSSEGASRSRTTSSSNDSRQPLFAPPPTPTSARIRAPCTSYAAFVSRIENSASRLLDFEKDERWLGQVETMKGRVEALKRRNYIALAREVASTPRKSRSLSECSGGSTASTASMSSMDTPEVSCQ</sequence>
<evidence type="ECO:0000256" key="1">
    <source>
        <dbReference type="SAM" id="MobiDB-lite"/>
    </source>
</evidence>
<feature type="compositionally biased region" description="Low complexity" evidence="1">
    <location>
        <begin position="152"/>
        <end position="168"/>
    </location>
</feature>
<dbReference type="AlphaFoldDB" id="A0A8T1WEB9"/>
<dbReference type="OrthoDB" id="125397at2759"/>
<feature type="region of interest" description="Disordered" evidence="1">
    <location>
        <begin position="67"/>
        <end position="183"/>
    </location>
</feature>
<dbReference type="EMBL" id="JAGDFM010000025">
    <property type="protein sequence ID" value="KAG7390958.1"/>
    <property type="molecule type" value="Genomic_DNA"/>
</dbReference>
<keyword evidence="3" id="KW-1185">Reference proteome</keyword>
<organism evidence="2 3">
    <name type="scientific">Phytophthora pseudosyringae</name>
    <dbReference type="NCBI Taxonomy" id="221518"/>
    <lineage>
        <taxon>Eukaryota</taxon>
        <taxon>Sar</taxon>
        <taxon>Stramenopiles</taxon>
        <taxon>Oomycota</taxon>
        <taxon>Peronosporomycetes</taxon>
        <taxon>Peronosporales</taxon>
        <taxon>Peronosporaceae</taxon>
        <taxon>Phytophthora</taxon>
    </lineage>
</organism>
<dbReference type="Proteomes" id="UP000694044">
    <property type="component" value="Unassembled WGS sequence"/>
</dbReference>
<evidence type="ECO:0000313" key="2">
    <source>
        <dbReference type="EMBL" id="KAG7390958.1"/>
    </source>
</evidence>
<feature type="compositionally biased region" description="Low complexity" evidence="1">
    <location>
        <begin position="253"/>
        <end position="266"/>
    </location>
</feature>
<name>A0A8T1WEB9_9STRA</name>
<comment type="caution">
    <text evidence="2">The sequence shown here is derived from an EMBL/GenBank/DDBJ whole genome shotgun (WGS) entry which is preliminary data.</text>
</comment>
<protein>
    <submittedName>
        <fullName evidence="2">Uncharacterized protein</fullName>
    </submittedName>
</protein>